<organism evidence="2 3">
    <name type="scientific">Agrococcus jejuensis</name>
    <dbReference type="NCBI Taxonomy" id="399736"/>
    <lineage>
        <taxon>Bacteria</taxon>
        <taxon>Bacillati</taxon>
        <taxon>Actinomycetota</taxon>
        <taxon>Actinomycetes</taxon>
        <taxon>Micrococcales</taxon>
        <taxon>Microbacteriaceae</taxon>
        <taxon>Agrococcus</taxon>
    </lineage>
</organism>
<keyword evidence="1" id="KW-0812">Transmembrane</keyword>
<gene>
    <name evidence="2" type="ORF">SAMN04489720_2865</name>
</gene>
<dbReference type="STRING" id="399736.SAMN04489720_2865"/>
<evidence type="ECO:0000313" key="3">
    <source>
        <dbReference type="Proteomes" id="UP000198822"/>
    </source>
</evidence>
<evidence type="ECO:0000256" key="1">
    <source>
        <dbReference type="SAM" id="Phobius"/>
    </source>
</evidence>
<sequence>MGDQVEQQSQMVTTVDSVPVEVQRIMRTGTIWTAAGMLAPVLGLGPLVAAGWRPADLSGGVELVFWIGTLVATAGLGLLMWAGCPVMAYTVDQAYTQKKHSIRIGICSNLAGMALVGLVVLLSPAVGG</sequence>
<keyword evidence="1" id="KW-1133">Transmembrane helix</keyword>
<feature type="transmembrane region" description="Helical" evidence="1">
    <location>
        <begin position="102"/>
        <end position="126"/>
    </location>
</feature>
<dbReference type="EMBL" id="LT629695">
    <property type="protein sequence ID" value="SDH92160.1"/>
    <property type="molecule type" value="Genomic_DNA"/>
</dbReference>
<dbReference type="RefSeq" id="WP_092506085.1">
    <property type="nucleotide sequence ID" value="NZ_LT629695.1"/>
</dbReference>
<accession>A0A1G8GCV7</accession>
<feature type="transmembrane region" description="Helical" evidence="1">
    <location>
        <begin position="31"/>
        <end position="52"/>
    </location>
</feature>
<proteinExistence type="predicted"/>
<dbReference type="AlphaFoldDB" id="A0A1G8GCV7"/>
<feature type="transmembrane region" description="Helical" evidence="1">
    <location>
        <begin position="64"/>
        <end position="90"/>
    </location>
</feature>
<name>A0A1G8GCV7_9MICO</name>
<protein>
    <submittedName>
        <fullName evidence="2">Uncharacterized protein</fullName>
    </submittedName>
</protein>
<dbReference type="OrthoDB" id="5123726at2"/>
<evidence type="ECO:0000313" key="2">
    <source>
        <dbReference type="EMBL" id="SDH92160.1"/>
    </source>
</evidence>
<keyword evidence="3" id="KW-1185">Reference proteome</keyword>
<keyword evidence="1" id="KW-0472">Membrane</keyword>
<reference evidence="3" key="1">
    <citation type="submission" date="2016-10" db="EMBL/GenBank/DDBJ databases">
        <authorList>
            <person name="Varghese N."/>
            <person name="Submissions S."/>
        </authorList>
    </citation>
    <scope>NUCLEOTIDE SEQUENCE [LARGE SCALE GENOMIC DNA]</scope>
    <source>
        <strain evidence="3">DSM 22002</strain>
    </source>
</reference>
<dbReference type="Proteomes" id="UP000198822">
    <property type="component" value="Chromosome I"/>
</dbReference>